<protein>
    <submittedName>
        <fullName evidence="1">Uncharacterized protein</fullName>
    </submittedName>
</protein>
<gene>
    <name evidence="1" type="ORF">D0436_16680</name>
</gene>
<dbReference type="RefSeq" id="WP_208663047.1">
    <property type="nucleotide sequence ID" value="NZ_CP031775.2"/>
</dbReference>
<evidence type="ECO:0000313" key="2">
    <source>
        <dbReference type="Proteomes" id="UP000321124"/>
    </source>
</evidence>
<reference evidence="1 2" key="1">
    <citation type="journal article" date="2019" name="Ecotoxicol. Environ. Saf.">
        <title>Microbial characterization of heavy metal resistant bacterial strains isolated from an electroplating wastewater treatment plant.</title>
        <authorList>
            <person name="Cai X."/>
            <person name="Zheng X."/>
            <person name="Zhang D."/>
            <person name="Iqbal W."/>
            <person name="Liu C."/>
            <person name="Yang B."/>
            <person name="Zhao X."/>
            <person name="Lu X."/>
            <person name="Mao Y."/>
        </authorList>
    </citation>
    <scope>NUCLEOTIDE SEQUENCE [LARGE SCALE GENOMIC DNA]</scope>
    <source>
        <strain evidence="1 2">Ni1-3</strain>
    </source>
</reference>
<dbReference type="AlphaFoldDB" id="A0A5B8R351"/>
<organism evidence="1 2">
    <name type="scientific">Shewanella decolorationis</name>
    <dbReference type="NCBI Taxonomy" id="256839"/>
    <lineage>
        <taxon>Bacteria</taxon>
        <taxon>Pseudomonadati</taxon>
        <taxon>Pseudomonadota</taxon>
        <taxon>Gammaproteobacteria</taxon>
        <taxon>Alteromonadales</taxon>
        <taxon>Shewanellaceae</taxon>
        <taxon>Shewanella</taxon>
    </lineage>
</organism>
<sequence length="80" mass="9617">MQITIIHLEDGMLISKENYESWRQTQDEYETYKASLGPWIAEEVIEYLSDEYTNLNPSAEIQVRRFLQDPQKTWKLTFNE</sequence>
<dbReference type="KEGG" id="sdeo:D0436_16680"/>
<proteinExistence type="predicted"/>
<dbReference type="Proteomes" id="UP000321124">
    <property type="component" value="Chromosome"/>
</dbReference>
<name>A0A5B8R351_9GAMM</name>
<dbReference type="EMBL" id="CP031775">
    <property type="protein sequence ID" value="QDZ93294.3"/>
    <property type="molecule type" value="Genomic_DNA"/>
</dbReference>
<accession>A0A5B8R351</accession>
<evidence type="ECO:0000313" key="1">
    <source>
        <dbReference type="EMBL" id="QDZ93294.3"/>
    </source>
</evidence>